<proteinExistence type="predicted"/>
<dbReference type="InterPro" id="IPR016040">
    <property type="entry name" value="NAD(P)-bd_dom"/>
</dbReference>
<name>A0A401FNL7_9LACO</name>
<dbReference type="EMBL" id="BEXA01000005">
    <property type="protein sequence ID" value="GAY73985.1"/>
    <property type="molecule type" value="Genomic_DNA"/>
</dbReference>
<evidence type="ECO:0000313" key="3">
    <source>
        <dbReference type="Proteomes" id="UP000286974"/>
    </source>
</evidence>
<dbReference type="AlphaFoldDB" id="A0A401FNL7"/>
<dbReference type="Gene3D" id="3.40.50.720">
    <property type="entry name" value="NAD(P)-binding Rossmann-like Domain"/>
    <property type="match status" value="1"/>
</dbReference>
<protein>
    <submittedName>
        <fullName evidence="2">Oxidoreductase</fullName>
    </submittedName>
</protein>
<accession>A0A401FNL7</accession>
<dbReference type="SUPFAM" id="SSF51735">
    <property type="entry name" value="NAD(P)-binding Rossmann-fold domains"/>
    <property type="match status" value="1"/>
</dbReference>
<dbReference type="InterPro" id="IPR052718">
    <property type="entry name" value="NmrA-type_oxidoreductase"/>
</dbReference>
<organism evidence="2 3">
    <name type="scientific">Lentilactobacillus kosonis</name>
    <dbReference type="NCBI Taxonomy" id="2810561"/>
    <lineage>
        <taxon>Bacteria</taxon>
        <taxon>Bacillati</taxon>
        <taxon>Bacillota</taxon>
        <taxon>Bacilli</taxon>
        <taxon>Lactobacillales</taxon>
        <taxon>Lactobacillaceae</taxon>
        <taxon>Lentilactobacillus</taxon>
    </lineage>
</organism>
<evidence type="ECO:0000313" key="2">
    <source>
        <dbReference type="EMBL" id="GAY73985.1"/>
    </source>
</evidence>
<dbReference type="Proteomes" id="UP000286974">
    <property type="component" value="Unassembled WGS sequence"/>
</dbReference>
<dbReference type="InterPro" id="IPR036291">
    <property type="entry name" value="NAD(P)-bd_dom_sf"/>
</dbReference>
<dbReference type="PANTHER" id="PTHR47129">
    <property type="entry name" value="QUINONE OXIDOREDUCTASE 2"/>
    <property type="match status" value="1"/>
</dbReference>
<feature type="domain" description="NAD(P)-binding" evidence="1">
    <location>
        <begin position="8"/>
        <end position="148"/>
    </location>
</feature>
<comment type="caution">
    <text evidence="2">The sequence shown here is derived from an EMBL/GenBank/DDBJ whole genome shotgun (WGS) entry which is preliminary data.</text>
</comment>
<sequence length="257" mass="28158">MKFAITAATGNFGQAAIKQVLNLIDTNDQVFAIARNVEKAKGLLPASVEIRQGDYDDAQSMTDAFQGIDRVLFISSQPGGKVARGQQHLNVVNALGQAGVKFVTYTSFPKADTAANPLAADHKLTEDAIKALDIDYSFLRNNWYLENEMAFIQSGANAPIAEYWANGKAGWALEREYAEAAADVLVNENHQAVYEFNGPSSSYADLGEALKQATSNNFEVQQVSQEKYTEDLAKTMDGNHDLAAMLRHSKHRLKMAH</sequence>
<evidence type="ECO:0000259" key="1">
    <source>
        <dbReference type="Pfam" id="PF13460"/>
    </source>
</evidence>
<reference evidence="2 3" key="1">
    <citation type="submission" date="2017-11" db="EMBL/GenBank/DDBJ databases">
        <title>Draft Genome Sequence of Lactobacillus curieae NBRC 111893 isolated from Koso, a Japanese sugar-Vegetable Fermented Beverage.</title>
        <authorList>
            <person name="Chiou T.Y."/>
            <person name="Oshima K."/>
            <person name="Suda W."/>
            <person name="Hattori M."/>
            <person name="Takahashi T."/>
        </authorList>
    </citation>
    <scope>NUCLEOTIDE SEQUENCE [LARGE SCALE GENOMIC DNA]</scope>
    <source>
        <strain evidence="2 3">NBRC111893</strain>
    </source>
</reference>
<dbReference type="Pfam" id="PF13460">
    <property type="entry name" value="NAD_binding_10"/>
    <property type="match status" value="1"/>
</dbReference>
<gene>
    <name evidence="2" type="ORF">NBRC111893_2131</name>
</gene>
<keyword evidence="3" id="KW-1185">Reference proteome</keyword>
<dbReference type="Gene3D" id="3.90.25.10">
    <property type="entry name" value="UDP-galactose 4-epimerase, domain 1"/>
    <property type="match status" value="1"/>
</dbReference>
<dbReference type="PANTHER" id="PTHR47129:SF1">
    <property type="entry name" value="NMRA-LIKE DOMAIN-CONTAINING PROTEIN"/>
    <property type="match status" value="1"/>
</dbReference>